<accession>A0A328C949</accession>
<gene>
    <name evidence="1" type="ORF">DL240_09925</name>
</gene>
<dbReference type="InterPro" id="IPR029063">
    <property type="entry name" value="SAM-dependent_MTases_sf"/>
</dbReference>
<keyword evidence="2" id="KW-1185">Reference proteome</keyword>
<proteinExistence type="predicted"/>
<reference evidence="1 2" key="1">
    <citation type="submission" date="2018-05" db="EMBL/GenBank/DDBJ databases">
        <title>Lujinxingia marina gen. nov. sp. nov., a new facultative anaerobic member of the class Deltaproteobacteria, and proposal of Lujinxingaceae fam. nov.</title>
        <authorList>
            <person name="Li C.-M."/>
        </authorList>
    </citation>
    <scope>NUCLEOTIDE SEQUENCE [LARGE SCALE GENOMIC DNA]</scope>
    <source>
        <strain evidence="1 2">B210</strain>
    </source>
</reference>
<dbReference type="SUPFAM" id="SSF53335">
    <property type="entry name" value="S-adenosyl-L-methionine-dependent methyltransferases"/>
    <property type="match status" value="1"/>
</dbReference>
<sequence length="361" mass="38186">MVRAFGEVLTGKERVALAGWQAASYMVEAASGAASVVVILEDEAGCQLAGEAAARQGLAAKVEVVQAGLTEVTLGQRADVVMYLPVSTWMLEGPDAAVLAHLAGAVLKSGGQLIPWRVAQLMELAHVPTGAGGLEVRAARLSRPGEPVAILSESKHFLTTEFASAARAQDGIDDTIFIHALLGGVASGLRLSSMVELVPGVALISSEQAGGPILAPFKEDVVVEAGQTLSVHVRYRPGQGLETARFSARLALGTSDRAELAGDHPVVQAFKTEVEEMLRGVDAMGRGADLDRVVSYTREPHGDVSRLTAMFWTVDDDFHKPLRKLIEGVRRAGAEASGQTPGDEAIYQWMLEVYEAVRAEA</sequence>
<dbReference type="EMBL" id="QHKO01000004">
    <property type="protein sequence ID" value="RAL22163.1"/>
    <property type="molecule type" value="Genomic_DNA"/>
</dbReference>
<evidence type="ECO:0000313" key="1">
    <source>
        <dbReference type="EMBL" id="RAL22163.1"/>
    </source>
</evidence>
<protein>
    <submittedName>
        <fullName evidence="1">Uncharacterized protein</fullName>
    </submittedName>
</protein>
<dbReference type="Gene3D" id="3.40.50.150">
    <property type="entry name" value="Vaccinia Virus protein VP39"/>
    <property type="match status" value="1"/>
</dbReference>
<dbReference type="AlphaFoldDB" id="A0A328C949"/>
<dbReference type="Proteomes" id="UP000249169">
    <property type="component" value="Unassembled WGS sequence"/>
</dbReference>
<evidence type="ECO:0000313" key="2">
    <source>
        <dbReference type="Proteomes" id="UP000249169"/>
    </source>
</evidence>
<comment type="caution">
    <text evidence="1">The sequence shown here is derived from an EMBL/GenBank/DDBJ whole genome shotgun (WGS) entry which is preliminary data.</text>
</comment>
<name>A0A328C949_9DELT</name>
<organism evidence="1 2">
    <name type="scientific">Lujinxingia litoralis</name>
    <dbReference type="NCBI Taxonomy" id="2211119"/>
    <lineage>
        <taxon>Bacteria</taxon>
        <taxon>Deltaproteobacteria</taxon>
        <taxon>Bradymonadales</taxon>
        <taxon>Lujinxingiaceae</taxon>
        <taxon>Lujinxingia</taxon>
    </lineage>
</organism>